<dbReference type="GO" id="GO:0006457">
    <property type="term" value="P:protein folding"/>
    <property type="evidence" value="ECO:0007669"/>
    <property type="project" value="InterPro"/>
</dbReference>
<keyword evidence="3" id="KW-0813">Transport</keyword>
<keyword evidence="5" id="KW-0249">Electron transport</keyword>
<evidence type="ECO:0000256" key="5">
    <source>
        <dbReference type="ARBA" id="ARBA00022982"/>
    </source>
</evidence>
<dbReference type="KEGG" id="palb:EJC50_21145"/>
<evidence type="ECO:0000256" key="8">
    <source>
        <dbReference type="ARBA" id="ARBA00023136"/>
    </source>
</evidence>
<dbReference type="EMBL" id="CP034437">
    <property type="protein sequence ID" value="AZN43827.1"/>
    <property type="molecule type" value="Genomic_DNA"/>
</dbReference>
<keyword evidence="7" id="KW-0560">Oxidoreductase</keyword>
<dbReference type="Gene3D" id="1.20.1550.10">
    <property type="entry name" value="DsbB-like"/>
    <property type="match status" value="1"/>
</dbReference>
<feature type="transmembrane region" description="Helical" evidence="12">
    <location>
        <begin position="12"/>
        <end position="33"/>
    </location>
</feature>
<evidence type="ECO:0000256" key="6">
    <source>
        <dbReference type="ARBA" id="ARBA00022989"/>
    </source>
</evidence>
<keyword evidence="6 12" id="KW-1133">Transmembrane helix</keyword>
<feature type="transmembrane region" description="Helical" evidence="12">
    <location>
        <begin position="45"/>
        <end position="65"/>
    </location>
</feature>
<dbReference type="Proteomes" id="UP000272528">
    <property type="component" value="Chromosome"/>
</dbReference>
<feature type="transmembrane region" description="Helical" evidence="12">
    <location>
        <begin position="116"/>
        <end position="138"/>
    </location>
</feature>
<name>A0A3Q8XAJ2_9BACL</name>
<dbReference type="OrthoDB" id="158402at2"/>
<protein>
    <submittedName>
        <fullName evidence="13">Disulfide bond formation protein B</fullName>
    </submittedName>
</protein>
<evidence type="ECO:0000313" key="13">
    <source>
        <dbReference type="EMBL" id="AZN43827.1"/>
    </source>
</evidence>
<evidence type="ECO:0000256" key="2">
    <source>
        <dbReference type="ARBA" id="ARBA00007602"/>
    </source>
</evidence>
<evidence type="ECO:0000313" key="14">
    <source>
        <dbReference type="Proteomes" id="UP000272528"/>
    </source>
</evidence>
<gene>
    <name evidence="13" type="ORF">EJC50_21145</name>
</gene>
<keyword evidence="8 12" id="KW-0472">Membrane</keyword>
<evidence type="ECO:0000256" key="9">
    <source>
        <dbReference type="ARBA" id="ARBA00023157"/>
    </source>
</evidence>
<evidence type="ECO:0000256" key="10">
    <source>
        <dbReference type="ARBA" id="ARBA00023186"/>
    </source>
</evidence>
<dbReference type="NCBIfam" id="NF002849">
    <property type="entry name" value="PRK03113.1"/>
    <property type="match status" value="1"/>
</dbReference>
<evidence type="ECO:0000256" key="3">
    <source>
        <dbReference type="ARBA" id="ARBA00022448"/>
    </source>
</evidence>
<accession>A0A3Q8XAJ2</accession>
<dbReference type="RefSeq" id="WP_126020692.1">
    <property type="nucleotide sequence ID" value="NZ_CP034437.1"/>
</dbReference>
<comment type="subcellular location">
    <subcellularLocation>
        <location evidence="1">Membrane</location>
        <topology evidence="1">Multi-pass membrane protein</topology>
    </subcellularLocation>
</comment>
<keyword evidence="10" id="KW-0143">Chaperone</keyword>
<dbReference type="InterPro" id="IPR012187">
    <property type="entry name" value="Disulphide_bond_form_BdbC"/>
</dbReference>
<dbReference type="Pfam" id="PF02600">
    <property type="entry name" value="DsbB"/>
    <property type="match status" value="1"/>
</dbReference>
<feature type="transmembrane region" description="Helical" evidence="12">
    <location>
        <begin position="72"/>
        <end position="89"/>
    </location>
</feature>
<dbReference type="HAMAP" id="MF_00287">
    <property type="entry name" value="BdbC"/>
    <property type="match status" value="1"/>
</dbReference>
<evidence type="ECO:0000256" key="4">
    <source>
        <dbReference type="ARBA" id="ARBA00022692"/>
    </source>
</evidence>
<evidence type="ECO:0000256" key="11">
    <source>
        <dbReference type="ARBA" id="ARBA00023284"/>
    </source>
</evidence>
<evidence type="ECO:0000256" key="1">
    <source>
        <dbReference type="ARBA" id="ARBA00004141"/>
    </source>
</evidence>
<comment type="similarity">
    <text evidence="2">Belongs to the DsbB family. BdbC subfamily.</text>
</comment>
<organism evidence="13 14">
    <name type="scientific">Paenibacillus albus</name>
    <dbReference type="NCBI Taxonomy" id="2495582"/>
    <lineage>
        <taxon>Bacteria</taxon>
        <taxon>Bacillati</taxon>
        <taxon>Bacillota</taxon>
        <taxon>Bacilli</taxon>
        <taxon>Bacillales</taxon>
        <taxon>Paenibacillaceae</taxon>
        <taxon>Paenibacillus</taxon>
    </lineage>
</organism>
<dbReference type="InterPro" id="IPR023380">
    <property type="entry name" value="DsbB-like_sf"/>
</dbReference>
<dbReference type="PANTHER" id="PTHR43469:SF1">
    <property type="entry name" value="SPBETA PROPHAGE-DERIVED DISULFIDE BOND FORMATION PROTEIN B"/>
    <property type="match status" value="1"/>
</dbReference>
<dbReference type="SUPFAM" id="SSF158442">
    <property type="entry name" value="DsbB-like"/>
    <property type="match status" value="1"/>
</dbReference>
<dbReference type="AlphaFoldDB" id="A0A3Q8XAJ2"/>
<keyword evidence="4 12" id="KW-0812">Transmembrane</keyword>
<dbReference type="GO" id="GO:0016020">
    <property type="term" value="C:membrane"/>
    <property type="evidence" value="ECO:0007669"/>
    <property type="project" value="UniProtKB-SubCell"/>
</dbReference>
<evidence type="ECO:0000256" key="12">
    <source>
        <dbReference type="SAM" id="Phobius"/>
    </source>
</evidence>
<dbReference type="PANTHER" id="PTHR43469">
    <property type="entry name" value="DISULFIDE FORMATION PROTEIN-RELATED"/>
    <property type="match status" value="1"/>
</dbReference>
<keyword evidence="11" id="KW-0676">Redox-active center</keyword>
<keyword evidence="14" id="KW-1185">Reference proteome</keyword>
<keyword evidence="9" id="KW-1015">Disulfide bond</keyword>
<proteinExistence type="inferred from homology"/>
<sequence>MSESRESSFFSRYALYLAWVVSIVAVGGSLYLSEIMKFVPCNLCWYQRIFMYPIVILLGIASYGNDRKIIKYVLPLSIIGGTISLYHYLEQQIPALAKMLPCTVGVPCSEDYLDWFGGYVTIPFLALIAFVLITALLINGRKHEDVSVDDEDETEFESAAH</sequence>
<dbReference type="PIRSF" id="PIRSF036659">
    <property type="entry name" value="BdbC"/>
    <property type="match status" value="1"/>
</dbReference>
<evidence type="ECO:0000256" key="7">
    <source>
        <dbReference type="ARBA" id="ARBA00023002"/>
    </source>
</evidence>
<dbReference type="GO" id="GO:0015035">
    <property type="term" value="F:protein-disulfide reductase activity"/>
    <property type="evidence" value="ECO:0007669"/>
    <property type="project" value="InterPro"/>
</dbReference>
<reference evidence="14" key="1">
    <citation type="submission" date="2018-12" db="EMBL/GenBank/DDBJ databases">
        <title>Genome sequence of Peanibacillus sp.</title>
        <authorList>
            <person name="Subramani G."/>
            <person name="Srinivasan S."/>
            <person name="Kim M.K."/>
        </authorList>
    </citation>
    <scope>NUCLEOTIDE SEQUENCE [LARGE SCALE GENOMIC DNA]</scope>
    <source>
        <strain evidence="14">18JY67-1</strain>
    </source>
</reference>
<dbReference type="InterPro" id="IPR003752">
    <property type="entry name" value="DiS_bond_form_DsbB/BdbC"/>
</dbReference>